<dbReference type="WBParaSite" id="BTMF_0001670701-mRNA-1">
    <property type="protein sequence ID" value="BTMF_0001670701-mRNA-1"/>
    <property type="gene ID" value="BTMF_0001670701"/>
</dbReference>
<keyword evidence="1" id="KW-1133">Transmembrane helix</keyword>
<reference evidence="2" key="1">
    <citation type="submission" date="2017-02" db="UniProtKB">
        <authorList>
            <consortium name="WormBaseParasite"/>
        </authorList>
    </citation>
    <scope>IDENTIFICATION</scope>
</reference>
<keyword evidence="1" id="KW-0472">Membrane</keyword>
<keyword evidence="1" id="KW-0812">Transmembrane</keyword>
<accession>A0A0R3R9J4</accession>
<evidence type="ECO:0000313" key="2">
    <source>
        <dbReference type="WBParaSite" id="BTMF_0001670701-mRNA-1"/>
    </source>
</evidence>
<dbReference type="STRING" id="42155.A0A0R3R9J4"/>
<evidence type="ECO:0000256" key="1">
    <source>
        <dbReference type="SAM" id="Phobius"/>
    </source>
</evidence>
<name>A0A0R3R9J4_9BILA</name>
<dbReference type="AlphaFoldDB" id="A0A0R3R9J4"/>
<organism evidence="2">
    <name type="scientific">Brugia timori</name>
    <dbReference type="NCBI Taxonomy" id="42155"/>
    <lineage>
        <taxon>Eukaryota</taxon>
        <taxon>Metazoa</taxon>
        <taxon>Ecdysozoa</taxon>
        <taxon>Nematoda</taxon>
        <taxon>Chromadorea</taxon>
        <taxon>Rhabditida</taxon>
        <taxon>Spirurina</taxon>
        <taxon>Spiruromorpha</taxon>
        <taxon>Filarioidea</taxon>
        <taxon>Onchocercidae</taxon>
        <taxon>Brugia</taxon>
    </lineage>
</organism>
<protein>
    <submittedName>
        <fullName evidence="2">Very-long-chain 3-oxoacyl-CoA synthase</fullName>
    </submittedName>
</protein>
<sequence length="64" mass="7373">LALCKTAPTFPLSQYYTSKYCLMFTNVLYSANLLLGFGMFLFEKHVPFKKIVFNLRHTISGSFI</sequence>
<feature type="transmembrane region" description="Helical" evidence="1">
    <location>
        <begin position="20"/>
        <end position="42"/>
    </location>
</feature>
<proteinExistence type="predicted"/>